<feature type="region of interest" description="Disordered" evidence="1">
    <location>
        <begin position="49"/>
        <end position="121"/>
    </location>
</feature>
<sequence>MPGAPYGVSKPRQRTTEEVMNTSNRLGARATVVALAIGLAFSGVVARAQPAQEHEAHHPGGSTAQATPAPTPMPGPAQQRGMPGMMGGQGMQGGGQQGGMPGMMGGQGMQMQGAPGAGQQGGVSGMMGDMGRMMDMMHRQMAAQHTMRVFERIEGTLAFYRTELRITDAQQAQWNAFADAVRSAAGALKQAVAKAMQESGQVPAPEQIDRRLALLTAQAEALRTVQAAARPLYAALSEEQKRTADTLMAEHLRGMGGGMRGGMM</sequence>
<dbReference type="OrthoDB" id="7283650at2"/>
<keyword evidence="3" id="KW-1185">Reference proteome</keyword>
<dbReference type="Proteomes" id="UP000295023">
    <property type="component" value="Unassembled WGS sequence"/>
</dbReference>
<feature type="region of interest" description="Disordered" evidence="1">
    <location>
        <begin position="1"/>
        <end position="22"/>
    </location>
</feature>
<accession>A0A4R4DLW1</accession>
<comment type="caution">
    <text evidence="2">The sequence shown here is derived from an EMBL/GenBank/DDBJ whole genome shotgun (WGS) entry which is preliminary data.</text>
</comment>
<gene>
    <name evidence="2" type="ORF">EXY23_13095</name>
</gene>
<dbReference type="GO" id="GO:0042597">
    <property type="term" value="C:periplasmic space"/>
    <property type="evidence" value="ECO:0007669"/>
    <property type="project" value="InterPro"/>
</dbReference>
<feature type="compositionally biased region" description="Low complexity" evidence="1">
    <location>
        <begin position="59"/>
        <end position="68"/>
    </location>
</feature>
<evidence type="ECO:0000313" key="2">
    <source>
        <dbReference type="EMBL" id="TCZ61063.1"/>
    </source>
</evidence>
<dbReference type="AlphaFoldDB" id="A0A4R4DLW1"/>
<evidence type="ECO:0000256" key="1">
    <source>
        <dbReference type="SAM" id="MobiDB-lite"/>
    </source>
</evidence>
<dbReference type="InterPro" id="IPR012899">
    <property type="entry name" value="LTXXQ"/>
</dbReference>
<proteinExistence type="predicted"/>
<evidence type="ECO:0000313" key="3">
    <source>
        <dbReference type="Proteomes" id="UP000295023"/>
    </source>
</evidence>
<dbReference type="Pfam" id="PF07813">
    <property type="entry name" value="LTXXQ"/>
    <property type="match status" value="1"/>
</dbReference>
<reference evidence="2 3" key="1">
    <citation type="submission" date="2019-03" db="EMBL/GenBank/DDBJ databases">
        <title>Paracraurococcus aquatilis NE82 genome sequence.</title>
        <authorList>
            <person name="Zhao Y."/>
            <person name="Du Z."/>
        </authorList>
    </citation>
    <scope>NUCLEOTIDE SEQUENCE [LARGE SCALE GENOMIC DNA]</scope>
    <source>
        <strain evidence="2 3">NE82</strain>
    </source>
</reference>
<name>A0A4R4DLW1_9PROT</name>
<organism evidence="2 3">
    <name type="scientific">Roseicella aquatilis</name>
    <dbReference type="NCBI Taxonomy" id="2527868"/>
    <lineage>
        <taxon>Bacteria</taxon>
        <taxon>Pseudomonadati</taxon>
        <taxon>Pseudomonadota</taxon>
        <taxon>Alphaproteobacteria</taxon>
        <taxon>Acetobacterales</taxon>
        <taxon>Roseomonadaceae</taxon>
        <taxon>Roseicella</taxon>
    </lineage>
</organism>
<feature type="compositionally biased region" description="Gly residues" evidence="1">
    <location>
        <begin position="84"/>
        <end position="108"/>
    </location>
</feature>
<protein>
    <submittedName>
        <fullName evidence="2">Uncharacterized protein</fullName>
    </submittedName>
</protein>
<dbReference type="EMBL" id="SKBM01000011">
    <property type="protein sequence ID" value="TCZ61063.1"/>
    <property type="molecule type" value="Genomic_DNA"/>
</dbReference>